<dbReference type="EMBL" id="SJZI01000009">
    <property type="protein sequence ID" value="TCJ17046.1"/>
    <property type="molecule type" value="Genomic_DNA"/>
</dbReference>
<dbReference type="Proteomes" id="UP000295334">
    <property type="component" value="Unassembled WGS sequence"/>
</dbReference>
<reference evidence="2 3" key="1">
    <citation type="submission" date="2019-03" db="EMBL/GenBank/DDBJ databases">
        <authorList>
            <person name="Kim M.K.M."/>
        </authorList>
    </citation>
    <scope>NUCLEOTIDE SEQUENCE [LARGE SCALE GENOMIC DNA]</scope>
    <source>
        <strain evidence="2 3">17J68-12</strain>
    </source>
</reference>
<evidence type="ECO:0000313" key="2">
    <source>
        <dbReference type="EMBL" id="TCJ17046.1"/>
    </source>
</evidence>
<dbReference type="AlphaFoldDB" id="A0A4R1BID8"/>
<protein>
    <submittedName>
        <fullName evidence="2">Uncharacterized protein</fullName>
    </submittedName>
</protein>
<keyword evidence="1" id="KW-0812">Transmembrane</keyword>
<evidence type="ECO:0000256" key="1">
    <source>
        <dbReference type="SAM" id="Phobius"/>
    </source>
</evidence>
<evidence type="ECO:0000313" key="3">
    <source>
        <dbReference type="Proteomes" id="UP000295334"/>
    </source>
</evidence>
<keyword evidence="1" id="KW-1133">Transmembrane helix</keyword>
<dbReference type="RefSeq" id="WP_131448241.1">
    <property type="nucleotide sequence ID" value="NZ_SJZI01000009.1"/>
</dbReference>
<comment type="caution">
    <text evidence="2">The sequence shown here is derived from an EMBL/GenBank/DDBJ whole genome shotgun (WGS) entry which is preliminary data.</text>
</comment>
<accession>A0A4R1BID8</accession>
<sequence length="61" mass="6762">MHRKSKPVFVAANVVLALALLNAVLLEEGITGHPGAYRLLYLSVPAFMLALLYRRRRASRG</sequence>
<feature type="transmembrane region" description="Helical" evidence="1">
    <location>
        <begin position="36"/>
        <end position="53"/>
    </location>
</feature>
<keyword evidence="3" id="KW-1185">Reference proteome</keyword>
<organism evidence="2 3">
    <name type="scientific">Flaviaesturariibacter flavus</name>
    <dbReference type="NCBI Taxonomy" id="2502780"/>
    <lineage>
        <taxon>Bacteria</taxon>
        <taxon>Pseudomonadati</taxon>
        <taxon>Bacteroidota</taxon>
        <taxon>Chitinophagia</taxon>
        <taxon>Chitinophagales</taxon>
        <taxon>Chitinophagaceae</taxon>
        <taxon>Flaviaestuariibacter</taxon>
    </lineage>
</organism>
<proteinExistence type="predicted"/>
<gene>
    <name evidence="2" type="ORF">EPD60_06970</name>
</gene>
<name>A0A4R1BID8_9BACT</name>
<keyword evidence="1" id="KW-0472">Membrane</keyword>